<dbReference type="Proteomes" id="UP000237271">
    <property type="component" value="Unassembled WGS sequence"/>
</dbReference>
<comment type="caution">
    <text evidence="1">The sequence shown here is derived from an EMBL/GenBank/DDBJ whole genome shotgun (WGS) entry which is preliminary data.</text>
</comment>
<dbReference type="GO" id="GO:0005524">
    <property type="term" value="F:ATP binding"/>
    <property type="evidence" value="ECO:0007669"/>
    <property type="project" value="UniProtKB-KW"/>
</dbReference>
<organism evidence="1 2">
    <name type="scientific">Phytophthora palmivora</name>
    <dbReference type="NCBI Taxonomy" id="4796"/>
    <lineage>
        <taxon>Eukaryota</taxon>
        <taxon>Sar</taxon>
        <taxon>Stramenopiles</taxon>
        <taxon>Oomycota</taxon>
        <taxon>Peronosporomycetes</taxon>
        <taxon>Peronosporales</taxon>
        <taxon>Peronosporaceae</taxon>
        <taxon>Phytophthora</taxon>
    </lineage>
</organism>
<gene>
    <name evidence="1" type="ORF">PHPALM_14477</name>
</gene>
<protein>
    <submittedName>
        <fullName evidence="1">ATP-binding cassette (ABC) Superfamily</fullName>
    </submittedName>
</protein>
<keyword evidence="1" id="KW-0067">ATP-binding</keyword>
<accession>A0A2P4XUL5</accession>
<dbReference type="AlphaFoldDB" id="A0A2P4XUL5"/>
<keyword evidence="2" id="KW-1185">Reference proteome</keyword>
<proteinExistence type="predicted"/>
<reference evidence="1 2" key="1">
    <citation type="journal article" date="2017" name="Genome Biol. Evol.">
        <title>Phytophthora megakarya and P. palmivora, closely related causal agents of cacao black pod rot, underwent increases in genome sizes and gene numbers by different mechanisms.</title>
        <authorList>
            <person name="Ali S.S."/>
            <person name="Shao J."/>
            <person name="Lary D.J."/>
            <person name="Kronmiller B."/>
            <person name="Shen D."/>
            <person name="Strem M.D."/>
            <person name="Amoako-Attah I."/>
            <person name="Akrofi A.Y."/>
            <person name="Begoude B.A."/>
            <person name="Ten Hoopen G.M."/>
            <person name="Coulibaly K."/>
            <person name="Kebe B.I."/>
            <person name="Melnick R.L."/>
            <person name="Guiltinan M.J."/>
            <person name="Tyler B.M."/>
            <person name="Meinhardt L.W."/>
            <person name="Bailey B.A."/>
        </authorList>
    </citation>
    <scope>NUCLEOTIDE SEQUENCE [LARGE SCALE GENOMIC DNA]</scope>
    <source>
        <strain evidence="2">sbr112.9</strain>
    </source>
</reference>
<evidence type="ECO:0000313" key="1">
    <source>
        <dbReference type="EMBL" id="POM69253.1"/>
    </source>
</evidence>
<dbReference type="EMBL" id="NCKW01007903">
    <property type="protein sequence ID" value="POM69253.1"/>
    <property type="molecule type" value="Genomic_DNA"/>
</dbReference>
<name>A0A2P4XUL5_9STRA</name>
<keyword evidence="1" id="KW-0547">Nucleotide-binding</keyword>
<evidence type="ECO:0000313" key="2">
    <source>
        <dbReference type="Proteomes" id="UP000237271"/>
    </source>
</evidence>
<sequence>MRAIVLCCSSDSSETLRPLAGGHTFMSAYERQLTKGLPLFLKNIAVARLLKKAETKGGLYPVWGFPWVYPENTSSVAQGCPVKELQGEAQLVFTLIQRDLPVEFAHLVAKRQLVTKMKSGLPTPMSSVTWDNLATSLAGISQGAAALGLHAPHGRGAHHADQGGKPSPALKYEDEVRQLRDRIYAIEIALDIGIGCQAATLSAKPTAIRQAVDALSRETQELDGRVDRRIPVSVLKELRRGLDALDYEAHG</sequence>